<dbReference type="AlphaFoldDB" id="A0A921GEG9"/>
<evidence type="ECO:0000259" key="2">
    <source>
        <dbReference type="PROSITE" id="PS51096"/>
    </source>
</evidence>
<dbReference type="InterPro" id="IPR004701">
    <property type="entry name" value="PTS_EIIA_man-typ"/>
</dbReference>
<dbReference type="PANTHER" id="PTHR33799:SF1">
    <property type="entry name" value="PTS SYSTEM MANNOSE-SPECIFIC EIIAB COMPONENT-RELATED"/>
    <property type="match status" value="1"/>
</dbReference>
<sequence>MNIVVASHGKLCEGLVDALHMMVAEPAPIVAVGLDEHGIDDFRERLAAAVDASLAQGKTLIMSDLIGGTPYNEAYALFLQHPEELRVVAGANFPMLIEVGIAAADSDDLDEVLGVALEAGRGGVVAAELPDEGYESDEDDLF</sequence>
<dbReference type="GO" id="GO:0016020">
    <property type="term" value="C:membrane"/>
    <property type="evidence" value="ECO:0007669"/>
    <property type="project" value="InterPro"/>
</dbReference>
<evidence type="ECO:0000256" key="1">
    <source>
        <dbReference type="ARBA" id="ARBA00022679"/>
    </source>
</evidence>
<accession>A0A921GEG9</accession>
<dbReference type="OrthoDB" id="3192465at2"/>
<dbReference type="EMBL" id="DYWQ01000052">
    <property type="protein sequence ID" value="HJF44817.1"/>
    <property type="molecule type" value="Genomic_DNA"/>
</dbReference>
<reference evidence="3" key="1">
    <citation type="journal article" date="2021" name="PeerJ">
        <title>Extensive microbial diversity within the chicken gut microbiome revealed by metagenomics and culture.</title>
        <authorList>
            <person name="Gilroy R."/>
            <person name="Ravi A."/>
            <person name="Getino M."/>
            <person name="Pursley I."/>
            <person name="Horton D.L."/>
            <person name="Alikhan N.F."/>
            <person name="Baker D."/>
            <person name="Gharbi K."/>
            <person name="Hall N."/>
            <person name="Watson M."/>
            <person name="Adriaenssens E.M."/>
            <person name="Foster-Nyarko E."/>
            <person name="Jarju S."/>
            <person name="Secka A."/>
            <person name="Antonio M."/>
            <person name="Oren A."/>
            <person name="Chaudhuri R.R."/>
            <person name="La Ragione R."/>
            <person name="Hildebrand F."/>
            <person name="Pallen M.J."/>
        </authorList>
    </citation>
    <scope>NUCLEOTIDE SEQUENCE</scope>
    <source>
        <strain evidence="3">CHK124-7917</strain>
    </source>
</reference>
<dbReference type="PANTHER" id="PTHR33799">
    <property type="entry name" value="PTS PERMEASE-RELATED-RELATED"/>
    <property type="match status" value="1"/>
</dbReference>
<organism evidence="3 4">
    <name type="scientific">Thermophilibacter provencensis</name>
    <dbReference type="NCBI Taxonomy" id="1852386"/>
    <lineage>
        <taxon>Bacteria</taxon>
        <taxon>Bacillati</taxon>
        <taxon>Actinomycetota</taxon>
        <taxon>Coriobacteriia</taxon>
        <taxon>Coriobacteriales</taxon>
        <taxon>Atopobiaceae</taxon>
        <taxon>Thermophilibacter</taxon>
    </lineage>
</organism>
<reference evidence="3" key="2">
    <citation type="submission" date="2021-09" db="EMBL/GenBank/DDBJ databases">
        <authorList>
            <person name="Gilroy R."/>
        </authorList>
    </citation>
    <scope>NUCLEOTIDE SEQUENCE</scope>
    <source>
        <strain evidence="3">CHK124-7917</strain>
    </source>
</reference>
<protein>
    <recommendedName>
        <fullName evidence="2">PTS EIIA type-4 domain-containing protein</fullName>
    </recommendedName>
</protein>
<dbReference type="Gene3D" id="3.40.50.510">
    <property type="entry name" value="Phosphotransferase system, mannose-type IIA component"/>
    <property type="match status" value="1"/>
</dbReference>
<gene>
    <name evidence="3" type="ORF">K8U72_03415</name>
</gene>
<evidence type="ECO:0000313" key="3">
    <source>
        <dbReference type="EMBL" id="HJF44817.1"/>
    </source>
</evidence>
<keyword evidence="1" id="KW-0808">Transferase</keyword>
<dbReference type="GO" id="GO:0016740">
    <property type="term" value="F:transferase activity"/>
    <property type="evidence" value="ECO:0007669"/>
    <property type="project" value="UniProtKB-KW"/>
</dbReference>
<name>A0A921GEG9_9ACTN</name>
<dbReference type="InterPro" id="IPR036662">
    <property type="entry name" value="PTS_EIIA_man-typ_sf"/>
</dbReference>
<dbReference type="PROSITE" id="PS51096">
    <property type="entry name" value="PTS_EIIA_TYPE_4"/>
    <property type="match status" value="1"/>
</dbReference>
<comment type="caution">
    <text evidence="3">The sequence shown here is derived from an EMBL/GenBank/DDBJ whole genome shotgun (WGS) entry which is preliminary data.</text>
</comment>
<feature type="domain" description="PTS EIIA type-4" evidence="2">
    <location>
        <begin position="1"/>
        <end position="124"/>
    </location>
</feature>
<dbReference type="Proteomes" id="UP000697330">
    <property type="component" value="Unassembled WGS sequence"/>
</dbReference>
<dbReference type="Pfam" id="PF03610">
    <property type="entry name" value="EIIA-man"/>
    <property type="match status" value="1"/>
</dbReference>
<evidence type="ECO:0000313" key="4">
    <source>
        <dbReference type="Proteomes" id="UP000697330"/>
    </source>
</evidence>
<dbReference type="RefSeq" id="WP_075279133.1">
    <property type="nucleotide sequence ID" value="NZ_CALUGK010000001.1"/>
</dbReference>
<dbReference type="InterPro" id="IPR051471">
    <property type="entry name" value="Bacterial_PTS_sugar_comp"/>
</dbReference>
<proteinExistence type="predicted"/>
<dbReference type="SUPFAM" id="SSF53062">
    <property type="entry name" value="PTS system fructose IIA component-like"/>
    <property type="match status" value="1"/>
</dbReference>
<dbReference type="GO" id="GO:0009401">
    <property type="term" value="P:phosphoenolpyruvate-dependent sugar phosphotransferase system"/>
    <property type="evidence" value="ECO:0007669"/>
    <property type="project" value="InterPro"/>
</dbReference>